<reference evidence="1" key="3">
    <citation type="submission" date="2025-08" db="UniProtKB">
        <authorList>
            <consortium name="Ensembl"/>
        </authorList>
    </citation>
    <scope>IDENTIFICATION</scope>
    <source>
        <strain evidence="1">JP 163 A</strain>
    </source>
</reference>
<evidence type="ECO:0000313" key="1">
    <source>
        <dbReference type="Ensembl" id="ENSXMAP00000031097.1"/>
    </source>
</evidence>
<dbReference type="Ensembl" id="ENSXMAT00000031237.1">
    <property type="protein sequence ID" value="ENSXMAP00000031097.1"/>
    <property type="gene ID" value="ENSXMAG00000025134.1"/>
</dbReference>
<protein>
    <submittedName>
        <fullName evidence="1">Uncharacterized protein</fullName>
    </submittedName>
</protein>
<sequence length="74" mass="8509">QKLQCITHFNTAHHWKINTEKPRGGSIMVWGRFSLSLLNHLKYQKSEMTGTEENNVYFLGMGSNWGCLSVCVLH</sequence>
<proteinExistence type="predicted"/>
<name>A0A3B5QKM1_XIPMA</name>
<dbReference type="Proteomes" id="UP000002852">
    <property type="component" value="Unassembled WGS sequence"/>
</dbReference>
<reference evidence="2" key="1">
    <citation type="submission" date="2012-01" db="EMBL/GenBank/DDBJ databases">
        <authorList>
            <person name="Walter R."/>
            <person name="Schartl M."/>
            <person name="Warren W."/>
        </authorList>
    </citation>
    <scope>NUCLEOTIDE SEQUENCE [LARGE SCALE GENOMIC DNA]</scope>
    <source>
        <strain evidence="2">JP 163 A</strain>
    </source>
</reference>
<evidence type="ECO:0000313" key="2">
    <source>
        <dbReference type="Proteomes" id="UP000002852"/>
    </source>
</evidence>
<accession>A0A3B5QKM1</accession>
<dbReference type="AlphaFoldDB" id="A0A3B5QKM1"/>
<dbReference type="InParanoid" id="A0A3B5QKM1"/>
<reference evidence="1" key="4">
    <citation type="submission" date="2025-09" db="UniProtKB">
        <authorList>
            <consortium name="Ensembl"/>
        </authorList>
    </citation>
    <scope>IDENTIFICATION</scope>
    <source>
        <strain evidence="1">JP 163 A</strain>
    </source>
</reference>
<organism evidence="1 2">
    <name type="scientific">Xiphophorus maculatus</name>
    <name type="common">Southern platyfish</name>
    <name type="synonym">Platypoecilus maculatus</name>
    <dbReference type="NCBI Taxonomy" id="8083"/>
    <lineage>
        <taxon>Eukaryota</taxon>
        <taxon>Metazoa</taxon>
        <taxon>Chordata</taxon>
        <taxon>Craniata</taxon>
        <taxon>Vertebrata</taxon>
        <taxon>Euteleostomi</taxon>
        <taxon>Actinopterygii</taxon>
        <taxon>Neopterygii</taxon>
        <taxon>Teleostei</taxon>
        <taxon>Neoteleostei</taxon>
        <taxon>Acanthomorphata</taxon>
        <taxon>Ovalentaria</taxon>
        <taxon>Atherinomorphae</taxon>
        <taxon>Cyprinodontiformes</taxon>
        <taxon>Poeciliidae</taxon>
        <taxon>Poeciliinae</taxon>
        <taxon>Xiphophorus</taxon>
    </lineage>
</organism>
<reference evidence="2" key="2">
    <citation type="journal article" date="2013" name="Nat. Genet.">
        <title>The genome of the platyfish, Xiphophorus maculatus, provides insights into evolutionary adaptation and several complex traits.</title>
        <authorList>
            <person name="Schartl M."/>
            <person name="Walter R.B."/>
            <person name="Shen Y."/>
            <person name="Garcia T."/>
            <person name="Catchen J."/>
            <person name="Amores A."/>
            <person name="Braasch I."/>
            <person name="Chalopin D."/>
            <person name="Volff J.N."/>
            <person name="Lesch K.P."/>
            <person name="Bisazza A."/>
            <person name="Minx P."/>
            <person name="Hillier L."/>
            <person name="Wilson R.K."/>
            <person name="Fuerstenberg S."/>
            <person name="Boore J."/>
            <person name="Searle S."/>
            <person name="Postlethwait J.H."/>
            <person name="Warren W.C."/>
        </authorList>
    </citation>
    <scope>NUCLEOTIDE SEQUENCE [LARGE SCALE GENOMIC DNA]</scope>
    <source>
        <strain evidence="2">JP 163 A</strain>
    </source>
</reference>
<keyword evidence="2" id="KW-1185">Reference proteome</keyword>